<dbReference type="AlphaFoldDB" id="A0A0M4SYT6"/>
<dbReference type="EMBL" id="CP012036">
    <property type="protein sequence ID" value="ALF54484.1"/>
    <property type="molecule type" value="Genomic_DNA"/>
</dbReference>
<dbReference type="GO" id="GO:0008987">
    <property type="term" value="F:quinolinate synthetase A activity"/>
    <property type="evidence" value="ECO:0007669"/>
    <property type="project" value="UniProtKB-UniRule"/>
</dbReference>
<reference evidence="12" key="1">
    <citation type="submission" date="2015-07" db="EMBL/GenBank/DDBJ databases">
        <title>Genome Of Nitrogen-Fixing Cyanobacterium Nostoc piscinale CENA21 From Solimoes/Amazon River Floodplain Sediments And Comparative Genomics To Uncover Biosynthetic Natural Products Potential.</title>
        <authorList>
            <person name="Leao T.F."/>
            <person name="Leao P.N."/>
            <person name="Guimaraes P.I."/>
            <person name="de Melo A.G.C."/>
            <person name="Ramos R.T.J."/>
            <person name="Silva A."/>
            <person name="Fiore M.F."/>
            <person name="Schneider M.P.C."/>
        </authorList>
    </citation>
    <scope>NUCLEOTIDE SEQUENCE [LARGE SCALE GENOMIC DNA]</scope>
    <source>
        <strain evidence="12">CENA21</strain>
    </source>
</reference>
<evidence type="ECO:0000256" key="9">
    <source>
        <dbReference type="ARBA" id="ARBA00023014"/>
    </source>
</evidence>
<dbReference type="OrthoDB" id="9801204at2"/>
<accession>A0A0M4SYT6</accession>
<dbReference type="GO" id="GO:0034628">
    <property type="term" value="P:'de novo' NAD+ biosynthetic process from L-aspartate"/>
    <property type="evidence" value="ECO:0007669"/>
    <property type="project" value="TreeGrafter"/>
</dbReference>
<dbReference type="InterPro" id="IPR023066">
    <property type="entry name" value="Quinolinate_synth_type2"/>
</dbReference>
<comment type="catalytic activity">
    <reaction evidence="10">
        <text>iminosuccinate + dihydroxyacetone phosphate = quinolinate + phosphate + 2 H2O + H(+)</text>
        <dbReference type="Rhea" id="RHEA:25888"/>
        <dbReference type="ChEBI" id="CHEBI:15377"/>
        <dbReference type="ChEBI" id="CHEBI:15378"/>
        <dbReference type="ChEBI" id="CHEBI:29959"/>
        <dbReference type="ChEBI" id="CHEBI:43474"/>
        <dbReference type="ChEBI" id="CHEBI:57642"/>
        <dbReference type="ChEBI" id="CHEBI:77875"/>
        <dbReference type="EC" id="2.5.1.72"/>
    </reaction>
</comment>
<comment type="subcellular location">
    <subcellularLocation>
        <location evidence="10">Cytoplasm</location>
    </subcellularLocation>
</comment>
<dbReference type="KEGG" id="npz:ACX27_19180"/>
<feature type="binding site" evidence="10">
    <location>
        <position position="144"/>
    </location>
    <ligand>
        <name>iminosuccinate</name>
        <dbReference type="ChEBI" id="CHEBI:77875"/>
    </ligand>
</feature>
<feature type="binding site" evidence="10">
    <location>
        <position position="39"/>
    </location>
    <ligand>
        <name>iminosuccinate</name>
        <dbReference type="ChEBI" id="CHEBI:77875"/>
    </ligand>
</feature>
<dbReference type="InterPro" id="IPR003473">
    <property type="entry name" value="NadA"/>
</dbReference>
<dbReference type="GO" id="GO:0005829">
    <property type="term" value="C:cytosol"/>
    <property type="evidence" value="ECO:0007669"/>
    <property type="project" value="TreeGrafter"/>
</dbReference>
<dbReference type="HAMAP" id="MF_00568">
    <property type="entry name" value="NadA_type2"/>
    <property type="match status" value="1"/>
</dbReference>
<comment type="cofactor">
    <cofactor evidence="10">
        <name>[4Fe-4S] cluster</name>
        <dbReference type="ChEBI" id="CHEBI:49883"/>
    </cofactor>
    <text evidence="10">Binds 1 [4Fe-4S] cluster per subunit.</text>
</comment>
<evidence type="ECO:0000256" key="10">
    <source>
        <dbReference type="HAMAP-Rule" id="MF_00568"/>
    </source>
</evidence>
<dbReference type="Proteomes" id="UP000062645">
    <property type="component" value="Chromosome"/>
</dbReference>
<evidence type="ECO:0000313" key="12">
    <source>
        <dbReference type="Proteomes" id="UP000062645"/>
    </source>
</evidence>
<evidence type="ECO:0000313" key="11">
    <source>
        <dbReference type="EMBL" id="ALF54484.1"/>
    </source>
</evidence>
<evidence type="ECO:0000256" key="1">
    <source>
        <dbReference type="ARBA" id="ARBA00005065"/>
    </source>
</evidence>
<evidence type="ECO:0000256" key="8">
    <source>
        <dbReference type="ARBA" id="ARBA00023004"/>
    </source>
</evidence>
<feature type="binding site" evidence="10">
    <location>
        <position position="101"/>
    </location>
    <ligand>
        <name>[4Fe-4S] cluster</name>
        <dbReference type="ChEBI" id="CHEBI:49883"/>
    </ligand>
</feature>
<feature type="binding site" evidence="10">
    <location>
        <begin position="127"/>
        <end position="129"/>
    </location>
    <ligand>
        <name>iminosuccinate</name>
        <dbReference type="ChEBI" id="CHEBI:77875"/>
    </ligand>
</feature>
<comment type="pathway">
    <text evidence="1 10">Cofactor biosynthesis; NAD(+) biosynthesis; quinolinate from iminoaspartate: step 1/1.</text>
</comment>
<dbReference type="PANTHER" id="PTHR30573:SF0">
    <property type="entry name" value="QUINOLINATE SYNTHASE, CHLOROPLASTIC"/>
    <property type="match status" value="1"/>
</dbReference>
<dbReference type="PANTHER" id="PTHR30573">
    <property type="entry name" value="QUINOLINATE SYNTHETASE A"/>
    <property type="match status" value="1"/>
</dbReference>
<dbReference type="UniPathway" id="UPA00253">
    <property type="reaction ID" value="UER00327"/>
</dbReference>
<dbReference type="NCBIfam" id="NF006878">
    <property type="entry name" value="PRK09375.1-2"/>
    <property type="match status" value="1"/>
</dbReference>
<evidence type="ECO:0000256" key="5">
    <source>
        <dbReference type="ARBA" id="ARBA00022642"/>
    </source>
</evidence>
<organism evidence="11 12">
    <name type="scientific">Nostoc piscinale CENA21</name>
    <dbReference type="NCBI Taxonomy" id="224013"/>
    <lineage>
        <taxon>Bacteria</taxon>
        <taxon>Bacillati</taxon>
        <taxon>Cyanobacteriota</taxon>
        <taxon>Cyanophyceae</taxon>
        <taxon>Nostocales</taxon>
        <taxon>Nostocaceae</taxon>
        <taxon>Nostoc</taxon>
    </lineage>
</organism>
<dbReference type="NCBIfam" id="TIGR00550">
    <property type="entry name" value="nadA"/>
    <property type="match status" value="1"/>
</dbReference>
<dbReference type="PATRIC" id="fig|224013.5.peg.4585"/>
<proteinExistence type="inferred from homology"/>
<evidence type="ECO:0000256" key="7">
    <source>
        <dbReference type="ARBA" id="ARBA00022723"/>
    </source>
</evidence>
<keyword evidence="6 10" id="KW-0808">Transferase</keyword>
<dbReference type="SUPFAM" id="SSF142754">
    <property type="entry name" value="NadA-like"/>
    <property type="match status" value="1"/>
</dbReference>
<reference evidence="11 12" key="2">
    <citation type="journal article" date="2016" name="Genome Announc.">
        <title>Draft Genome Sequence of the N2-Fixing Cyanobacterium Nostoc piscinale CENA21, Isolated from the Brazilian Amazon Floodplain.</title>
        <authorList>
            <person name="Leao T."/>
            <person name="Guimaraes P.I."/>
            <person name="de Melo A.G."/>
            <person name="Ramos R.T."/>
            <person name="Leao P.N."/>
            <person name="Silva A."/>
            <person name="Fiore M.F."/>
            <person name="Schneider M.P."/>
        </authorList>
    </citation>
    <scope>NUCLEOTIDE SEQUENCE [LARGE SCALE GENOMIC DNA]</scope>
    <source>
        <strain evidence="11 12">CENA21</strain>
    </source>
</reference>
<evidence type="ECO:0000256" key="2">
    <source>
        <dbReference type="ARBA" id="ARBA00012669"/>
    </source>
</evidence>
<dbReference type="GO" id="GO:0051539">
    <property type="term" value="F:4 iron, 4 sulfur cluster binding"/>
    <property type="evidence" value="ECO:0007669"/>
    <property type="project" value="UniProtKB-KW"/>
</dbReference>
<dbReference type="EC" id="2.5.1.72" evidence="2 10"/>
<keyword evidence="9 10" id="KW-0411">Iron-sulfur</keyword>
<evidence type="ECO:0000256" key="6">
    <source>
        <dbReference type="ARBA" id="ARBA00022679"/>
    </source>
</evidence>
<feature type="binding site" evidence="10">
    <location>
        <position position="230"/>
    </location>
    <ligand>
        <name>iminosuccinate</name>
        <dbReference type="ChEBI" id="CHEBI:77875"/>
    </ligand>
</feature>
<sequence length="324" mass="35908">MFTTAFAPKNQTQSGELPRDLFAAIEDLKKELNAVILAHYYQEPDIQDIADFIGDSLQLAKAAAQTNADVIVFAGVHFMAETAKILNPDKLVLLPDLTAGCSLADSCPPKEFAAFKAAHPDHLVVSYINCSADIKAMSDIICTSSNAVKIVQQIPKDQPIIFAPDRNLGRYVMEQTGRDLVLWQGSCIVHETFSEKKIVQLKIAHPQAEAIAHPECETSVLRHANYIGSTAALLKYCQTSPAQEFIVATEPGIIHQMQKFAPDKHFIPAPPTNNCNCNECPFMRLNTLEKLYLAMKNRAPEITMSEEIRLAALRPMQRMLEMSN</sequence>
<protein>
    <recommendedName>
        <fullName evidence="2 10">Quinolinate synthase</fullName>
        <ecNumber evidence="2 10">2.5.1.72</ecNumber>
    </recommendedName>
</protein>
<name>A0A0M4SYT6_9NOSO</name>
<feature type="binding site" evidence="10">
    <location>
        <position position="56"/>
    </location>
    <ligand>
        <name>iminosuccinate</name>
        <dbReference type="ChEBI" id="CHEBI:77875"/>
    </ligand>
</feature>
<evidence type="ECO:0000256" key="3">
    <source>
        <dbReference type="ARBA" id="ARBA00022485"/>
    </source>
</evidence>
<feature type="binding site" evidence="10">
    <location>
        <position position="280"/>
    </location>
    <ligand>
        <name>[4Fe-4S] cluster</name>
        <dbReference type="ChEBI" id="CHEBI:49883"/>
    </ligand>
</feature>
<evidence type="ECO:0000256" key="4">
    <source>
        <dbReference type="ARBA" id="ARBA00022490"/>
    </source>
</evidence>
<keyword evidence="7 10" id="KW-0479">Metal-binding</keyword>
<dbReference type="Gene3D" id="3.40.50.10800">
    <property type="entry name" value="NadA-like"/>
    <property type="match status" value="3"/>
</dbReference>
<comment type="function">
    <text evidence="10">Catalyzes the condensation of iminoaspartate with dihydroxyacetone phosphate to form quinolinate.</text>
</comment>
<dbReference type="InterPro" id="IPR036094">
    <property type="entry name" value="NadA_sf"/>
</dbReference>
<keyword evidence="8 10" id="KW-0408">Iron</keyword>
<keyword evidence="5 10" id="KW-0662">Pyridine nucleotide biosynthesis</keyword>
<dbReference type="STRING" id="224013.ACX27_19180"/>
<dbReference type="RefSeq" id="WP_062295015.1">
    <property type="nucleotide sequence ID" value="NZ_CP012036.1"/>
</dbReference>
<feature type="binding site" evidence="10">
    <location>
        <begin position="213"/>
        <end position="215"/>
    </location>
    <ligand>
        <name>iminosuccinate</name>
        <dbReference type="ChEBI" id="CHEBI:77875"/>
    </ligand>
</feature>
<dbReference type="FunFam" id="3.40.50.10800:FF:000003">
    <property type="entry name" value="Quinolinate synthase A"/>
    <property type="match status" value="1"/>
</dbReference>
<keyword evidence="3 10" id="KW-0004">4Fe-4S</keyword>
<keyword evidence="12" id="KW-1185">Reference proteome</keyword>
<dbReference type="GO" id="GO:0046872">
    <property type="term" value="F:metal ion binding"/>
    <property type="evidence" value="ECO:0007669"/>
    <property type="project" value="UniProtKB-KW"/>
</dbReference>
<dbReference type="Pfam" id="PF02445">
    <property type="entry name" value="NadA"/>
    <property type="match status" value="1"/>
</dbReference>
<feature type="binding site" evidence="10">
    <location>
        <position position="187"/>
    </location>
    <ligand>
        <name>[4Fe-4S] cluster</name>
        <dbReference type="ChEBI" id="CHEBI:49883"/>
    </ligand>
</feature>
<keyword evidence="4 10" id="KW-0963">Cytoplasm</keyword>
<comment type="similarity">
    <text evidence="10">Belongs to the quinolinate synthase family. Type 2 subfamily.</text>
</comment>
<gene>
    <name evidence="10" type="primary">nadA</name>
    <name evidence="11" type="ORF">ACX27_19180</name>
</gene>